<dbReference type="GO" id="GO:0035861">
    <property type="term" value="C:site of double-strand break"/>
    <property type="evidence" value="ECO:0007669"/>
    <property type="project" value="TreeGrafter"/>
</dbReference>
<keyword evidence="4" id="KW-1185">Reference proteome</keyword>
<dbReference type="PANTHER" id="PTHR15114">
    <property type="entry name" value="REPLICATION PROTEIN A3"/>
    <property type="match status" value="1"/>
</dbReference>
<comment type="similarity">
    <text evidence="2">Belongs to the replication factor A protein 3 family.</text>
</comment>
<dbReference type="OrthoDB" id="188186at2759"/>
<dbReference type="GO" id="GO:0006260">
    <property type="term" value="P:DNA replication"/>
    <property type="evidence" value="ECO:0007669"/>
    <property type="project" value="InterPro"/>
</dbReference>
<evidence type="ECO:0000256" key="3">
    <source>
        <dbReference type="ARBA" id="ARBA00023242"/>
    </source>
</evidence>
<keyword evidence="3" id="KW-0539">Nucleus</keyword>
<name>A0A1S3INJ3_LINAN</name>
<dbReference type="GO" id="GO:0005662">
    <property type="term" value="C:DNA replication factor A complex"/>
    <property type="evidence" value="ECO:0007669"/>
    <property type="project" value="TreeGrafter"/>
</dbReference>
<dbReference type="CDD" id="cd04479">
    <property type="entry name" value="RPA3"/>
    <property type="match status" value="1"/>
</dbReference>
<dbReference type="RefSeq" id="XP_013399104.1">
    <property type="nucleotide sequence ID" value="XM_013543650.1"/>
</dbReference>
<dbReference type="AlphaFoldDB" id="A0A1S3INJ3"/>
<dbReference type="GO" id="GO:0006289">
    <property type="term" value="P:nucleotide-excision repair"/>
    <property type="evidence" value="ECO:0007669"/>
    <property type="project" value="TreeGrafter"/>
</dbReference>
<sequence length="146" mass="16431">MRILSPATCEFRGKNSHQHCTDKMSSQDIRHRVNASMLHTFQGDNVALMGVVKEIDNNGTSFQMESSDGQSVHIILNEPLSEDLTSLLVEVHGVVDNRNNINCQNYVPFTPEVTQSFDMETYNKAIKLSHSLKDHYIQGGPLEPME</sequence>
<dbReference type="PANTHER" id="PTHR15114:SF1">
    <property type="entry name" value="REPLICATION PROTEIN A 14 KDA SUBUNIT"/>
    <property type="match status" value="1"/>
</dbReference>
<dbReference type="GO" id="GO:0003697">
    <property type="term" value="F:single-stranded DNA binding"/>
    <property type="evidence" value="ECO:0007669"/>
    <property type="project" value="TreeGrafter"/>
</dbReference>
<dbReference type="GO" id="GO:0006298">
    <property type="term" value="P:mismatch repair"/>
    <property type="evidence" value="ECO:0007669"/>
    <property type="project" value="TreeGrafter"/>
</dbReference>
<evidence type="ECO:0000256" key="2">
    <source>
        <dbReference type="ARBA" id="ARBA00009761"/>
    </source>
</evidence>
<dbReference type="InParanoid" id="A0A1S3INJ3"/>
<accession>A0A1S3INJ3</accession>
<comment type="subcellular location">
    <subcellularLocation>
        <location evidence="1">Nucleus</location>
    </subcellularLocation>
</comment>
<dbReference type="GO" id="GO:0000724">
    <property type="term" value="P:double-strand break repair via homologous recombination"/>
    <property type="evidence" value="ECO:0007669"/>
    <property type="project" value="TreeGrafter"/>
</dbReference>
<dbReference type="GO" id="GO:0003684">
    <property type="term" value="F:damaged DNA binding"/>
    <property type="evidence" value="ECO:0007669"/>
    <property type="project" value="TreeGrafter"/>
</dbReference>
<gene>
    <name evidence="5" type="primary">LOC106165443</name>
</gene>
<dbReference type="SUPFAM" id="SSF50249">
    <property type="entry name" value="Nucleic acid-binding proteins"/>
    <property type="match status" value="1"/>
</dbReference>
<evidence type="ECO:0000313" key="4">
    <source>
        <dbReference type="Proteomes" id="UP000085678"/>
    </source>
</evidence>
<dbReference type="STRING" id="7574.A0A1S3INJ3"/>
<reference evidence="5" key="1">
    <citation type="submission" date="2025-08" db="UniProtKB">
        <authorList>
            <consortium name="RefSeq"/>
        </authorList>
    </citation>
    <scope>IDENTIFICATION</scope>
    <source>
        <tissue evidence="5">Gonads</tissue>
    </source>
</reference>
<dbReference type="KEGG" id="lak:106165443"/>
<evidence type="ECO:0000256" key="1">
    <source>
        <dbReference type="ARBA" id="ARBA00004123"/>
    </source>
</evidence>
<dbReference type="InterPro" id="IPR013970">
    <property type="entry name" value="Rfa2"/>
</dbReference>
<organism evidence="4 5">
    <name type="scientific">Lingula anatina</name>
    <name type="common">Brachiopod</name>
    <name type="synonym">Lingula unguis</name>
    <dbReference type="NCBI Taxonomy" id="7574"/>
    <lineage>
        <taxon>Eukaryota</taxon>
        <taxon>Metazoa</taxon>
        <taxon>Spiralia</taxon>
        <taxon>Lophotrochozoa</taxon>
        <taxon>Brachiopoda</taxon>
        <taxon>Linguliformea</taxon>
        <taxon>Lingulata</taxon>
        <taxon>Lingulida</taxon>
        <taxon>Linguloidea</taxon>
        <taxon>Lingulidae</taxon>
        <taxon>Lingula</taxon>
    </lineage>
</organism>
<protein>
    <submittedName>
        <fullName evidence="5">Uncharacterized protein LOC106165443</fullName>
    </submittedName>
</protein>
<dbReference type="Pfam" id="PF08661">
    <property type="entry name" value="Rep_fac-A_3"/>
    <property type="match status" value="1"/>
</dbReference>
<proteinExistence type="inferred from homology"/>
<evidence type="ECO:0000313" key="5">
    <source>
        <dbReference type="RefSeq" id="XP_013399104.1"/>
    </source>
</evidence>
<dbReference type="FunFam" id="2.40.50.140:FF:000395">
    <property type="entry name" value="Replication protein A3"/>
    <property type="match status" value="1"/>
</dbReference>
<dbReference type="Gene3D" id="2.40.50.140">
    <property type="entry name" value="Nucleic acid-binding proteins"/>
    <property type="match status" value="1"/>
</dbReference>
<dbReference type="Proteomes" id="UP000085678">
    <property type="component" value="Unplaced"/>
</dbReference>
<dbReference type="GO" id="GO:0006284">
    <property type="term" value="P:base-excision repair"/>
    <property type="evidence" value="ECO:0007669"/>
    <property type="project" value="TreeGrafter"/>
</dbReference>
<dbReference type="GeneID" id="106165443"/>
<dbReference type="InterPro" id="IPR012340">
    <property type="entry name" value="NA-bd_OB-fold"/>
</dbReference>